<name>A0ABS7VTP7_9HYPH</name>
<proteinExistence type="predicted"/>
<comment type="caution">
    <text evidence="1">The sequence shown here is derived from an EMBL/GenBank/DDBJ whole genome shotgun (WGS) entry which is preliminary data.</text>
</comment>
<dbReference type="Proteomes" id="UP000704176">
    <property type="component" value="Unassembled WGS sequence"/>
</dbReference>
<protein>
    <submittedName>
        <fullName evidence="1">Uncharacterized protein</fullName>
    </submittedName>
</protein>
<reference evidence="1 2" key="1">
    <citation type="submission" date="2021-09" db="EMBL/GenBank/DDBJ databases">
        <title>The complete genome sequence of a new microorganism.</title>
        <authorList>
            <person name="Zi Z."/>
        </authorList>
    </citation>
    <scope>NUCLEOTIDE SEQUENCE [LARGE SCALE GENOMIC DNA]</scope>
    <source>
        <strain evidence="1 2">WGZ8</strain>
    </source>
</reference>
<organism evidence="1 2">
    <name type="scientific">Microvirga puerhi</name>
    <dbReference type="NCBI Taxonomy" id="2876078"/>
    <lineage>
        <taxon>Bacteria</taxon>
        <taxon>Pseudomonadati</taxon>
        <taxon>Pseudomonadota</taxon>
        <taxon>Alphaproteobacteria</taxon>
        <taxon>Hyphomicrobiales</taxon>
        <taxon>Methylobacteriaceae</taxon>
        <taxon>Microvirga</taxon>
    </lineage>
</organism>
<gene>
    <name evidence="1" type="ORF">K9B37_22040</name>
</gene>
<evidence type="ECO:0000313" key="2">
    <source>
        <dbReference type="Proteomes" id="UP000704176"/>
    </source>
</evidence>
<dbReference type="RefSeq" id="WP_224315694.1">
    <property type="nucleotide sequence ID" value="NZ_JAIRBM010000024.1"/>
</dbReference>
<dbReference type="EMBL" id="JAIRBM010000024">
    <property type="protein sequence ID" value="MBZ6078943.1"/>
    <property type="molecule type" value="Genomic_DNA"/>
</dbReference>
<accession>A0ABS7VTP7</accession>
<keyword evidence="2" id="KW-1185">Reference proteome</keyword>
<evidence type="ECO:0000313" key="1">
    <source>
        <dbReference type="EMBL" id="MBZ6078943.1"/>
    </source>
</evidence>
<sequence>MIEQREFFLVTSLPSREADHTVDDLTATQAQREYLADIERIGMQSLNDILWNDAAHLQTAIEVTLGEMGLEGLASKEAMEALLSPAGERMLRDRFPFLHLYFNKQVGASNA</sequence>